<evidence type="ECO:0000313" key="5">
    <source>
        <dbReference type="EMBL" id="WET66340.1"/>
    </source>
</evidence>
<accession>A0A3R6A9D5</accession>
<dbReference type="EMBL" id="CP120353">
    <property type="protein sequence ID" value="WET66340.1"/>
    <property type="molecule type" value="Genomic_DNA"/>
</dbReference>
<feature type="binding site" evidence="3">
    <location>
        <position position="148"/>
    </location>
    <ligand>
        <name>acetyl-CoA</name>
        <dbReference type="ChEBI" id="CHEBI:57288"/>
    </ligand>
</feature>
<dbReference type="Gene3D" id="3.40.50.20">
    <property type="match status" value="1"/>
</dbReference>
<dbReference type="InterPro" id="IPR050179">
    <property type="entry name" value="Trans_hexapeptide_repeat"/>
</dbReference>
<dbReference type="Proteomes" id="UP001221009">
    <property type="component" value="Chromosome"/>
</dbReference>
<dbReference type="SUPFAM" id="SSF51161">
    <property type="entry name" value="Trimeric LpxA-like enzymes"/>
    <property type="match status" value="1"/>
</dbReference>
<dbReference type="PANTHER" id="PTHR43300">
    <property type="entry name" value="ACETYLTRANSFERASE"/>
    <property type="match status" value="1"/>
</dbReference>
<dbReference type="PANTHER" id="PTHR43300:SF7">
    <property type="entry name" value="UDP-N-ACETYLBACILLOSAMINE N-ACETYLTRANSFERASE"/>
    <property type="match status" value="1"/>
</dbReference>
<gene>
    <name evidence="5" type="ORF">P2T59_10215</name>
</gene>
<evidence type="ECO:0000256" key="2">
    <source>
        <dbReference type="PIRSR" id="PIRSR620019-1"/>
    </source>
</evidence>
<feature type="domain" description="PglD N-terminal" evidence="4">
    <location>
        <begin position="3"/>
        <end position="83"/>
    </location>
</feature>
<evidence type="ECO:0000256" key="1">
    <source>
        <dbReference type="ARBA" id="ARBA00007274"/>
    </source>
</evidence>
<dbReference type="InterPro" id="IPR020019">
    <property type="entry name" value="AcTrfase_PglD-like"/>
</dbReference>
<dbReference type="InterPro" id="IPR041561">
    <property type="entry name" value="PglD_N"/>
</dbReference>
<dbReference type="AlphaFoldDB" id="A0A3R6A9D5"/>
<dbReference type="Gene3D" id="2.160.10.10">
    <property type="entry name" value="Hexapeptide repeat proteins"/>
    <property type="match status" value="1"/>
</dbReference>
<evidence type="ECO:0000313" key="6">
    <source>
        <dbReference type="Proteomes" id="UP001221009"/>
    </source>
</evidence>
<proteinExistence type="inferred from homology"/>
<dbReference type="NCBIfam" id="TIGR03570">
    <property type="entry name" value="NeuD_NnaD"/>
    <property type="match status" value="1"/>
</dbReference>
<reference evidence="5" key="1">
    <citation type="submission" date="2023-03" db="EMBL/GenBank/DDBJ databases">
        <title>Parabacteroides distasonis, a bacteria resistant against UC.</title>
        <authorList>
            <person name="Dai W."/>
        </authorList>
    </citation>
    <scope>NUCLEOTIDE SEQUENCE</scope>
    <source>
        <strain evidence="5">F1-28</strain>
    </source>
</reference>
<name>A0A3R6A9D5_PARDI</name>
<comment type="similarity">
    <text evidence="1">Belongs to the transferase hexapeptide repeat family.</text>
</comment>
<feature type="site" description="Increases basicity of active site His" evidence="2">
    <location>
        <position position="140"/>
    </location>
</feature>
<protein>
    <submittedName>
        <fullName evidence="5">Acetyltransferase</fullName>
    </submittedName>
</protein>
<organism evidence="5 6">
    <name type="scientific">Parabacteroides distasonis</name>
    <dbReference type="NCBI Taxonomy" id="823"/>
    <lineage>
        <taxon>Bacteria</taxon>
        <taxon>Pseudomonadati</taxon>
        <taxon>Bacteroidota</taxon>
        <taxon>Bacteroidia</taxon>
        <taxon>Bacteroidales</taxon>
        <taxon>Tannerellaceae</taxon>
        <taxon>Parabacteroides</taxon>
    </lineage>
</organism>
<dbReference type="InterPro" id="IPR011004">
    <property type="entry name" value="Trimer_LpxA-like_sf"/>
</dbReference>
<dbReference type="RefSeq" id="WP_121961383.1">
    <property type="nucleotide sequence ID" value="NZ_AP019729.1"/>
</dbReference>
<evidence type="ECO:0000259" key="4">
    <source>
        <dbReference type="Pfam" id="PF17836"/>
    </source>
</evidence>
<feature type="active site" description="Proton acceptor" evidence="2">
    <location>
        <position position="139"/>
    </location>
</feature>
<sequence>MKNIIIIGAGGFGRECYAIALACIENGADFIVKGFLDDNNEALNGYANYPKIIGKLSTYEIEENDAFVCAIGNPKTKEKCTNMILERGGEFINLIHPKATIGLNCKMGKGCIMMPNTLIGQDVTVGDFVTFDGYSSVGHDVHISSYSHFSPFAFVAGGSRIGLRVMIQPGARVIIHRTIGDDVTIGVGSVVLRDLKPGITVFGNPAKQI</sequence>
<dbReference type="CDD" id="cd03360">
    <property type="entry name" value="LbH_AT_putative"/>
    <property type="match status" value="1"/>
</dbReference>
<dbReference type="Pfam" id="PF17836">
    <property type="entry name" value="PglD_N"/>
    <property type="match status" value="1"/>
</dbReference>
<feature type="binding site" evidence="3">
    <location>
        <position position="72"/>
    </location>
    <ligand>
        <name>substrate</name>
    </ligand>
</feature>
<evidence type="ECO:0000256" key="3">
    <source>
        <dbReference type="PIRSR" id="PIRSR620019-2"/>
    </source>
</evidence>